<dbReference type="GO" id="GO:0003924">
    <property type="term" value="F:GTPase activity"/>
    <property type="evidence" value="ECO:0007669"/>
    <property type="project" value="InterPro"/>
</dbReference>
<sequence length="181" mass="20556">MQRWIKSSFGKCLTTINVDWSSKTFKVNNKVVQVTFCDTAGQERYRSLTKQYFRDSSGVVLVYDITDRSSFKHIENWLDEVKSMCDPLPTMLVIGNKSDLSEQRVVSSDEAFNFAKMENLFFIEASALDGSNCTRAMQLLLQYIHSTNLKLNDPQNGPSPSTFKLGSDDNTFEQLTNDCSC</sequence>
<protein>
    <submittedName>
        <fullName evidence="3">Uncharacterized protein</fullName>
    </submittedName>
</protein>
<dbReference type="Gene3D" id="3.40.50.300">
    <property type="entry name" value="P-loop containing nucleotide triphosphate hydrolases"/>
    <property type="match status" value="1"/>
</dbReference>
<keyword evidence="2" id="KW-0342">GTP-binding</keyword>
<proteinExistence type="inferred from homology"/>
<evidence type="ECO:0000256" key="1">
    <source>
        <dbReference type="ARBA" id="ARBA00006270"/>
    </source>
</evidence>
<dbReference type="InterPro" id="IPR027417">
    <property type="entry name" value="P-loop_NTPase"/>
</dbReference>
<dbReference type="SMART" id="SM00174">
    <property type="entry name" value="RHO"/>
    <property type="match status" value="1"/>
</dbReference>
<dbReference type="FunFam" id="3.40.50.300:FF:001447">
    <property type="entry name" value="Ras-related protein Rab-1B"/>
    <property type="match status" value="1"/>
</dbReference>
<dbReference type="InterPro" id="IPR005225">
    <property type="entry name" value="Small_GTP-bd"/>
</dbReference>
<dbReference type="Pfam" id="PF00071">
    <property type="entry name" value="Ras"/>
    <property type="match status" value="1"/>
</dbReference>
<dbReference type="PROSITE" id="PS51421">
    <property type="entry name" value="RAS"/>
    <property type="match status" value="1"/>
</dbReference>
<dbReference type="NCBIfam" id="TIGR00231">
    <property type="entry name" value="small_GTP"/>
    <property type="match status" value="1"/>
</dbReference>
<evidence type="ECO:0000313" key="3">
    <source>
        <dbReference type="EMBL" id="NDV36763.1"/>
    </source>
</evidence>
<dbReference type="PROSITE" id="PS51419">
    <property type="entry name" value="RAB"/>
    <property type="match status" value="1"/>
</dbReference>
<dbReference type="SMART" id="SM00175">
    <property type="entry name" value="RAB"/>
    <property type="match status" value="1"/>
</dbReference>
<evidence type="ECO:0000256" key="2">
    <source>
        <dbReference type="ARBA" id="ARBA00023134"/>
    </source>
</evidence>
<reference evidence="3" key="1">
    <citation type="journal article" date="2020" name="J. Eukaryot. Microbiol.">
        <title>De novo Sequencing, Assembly and Annotation of the Transcriptome for the Free-Living Testate Amoeba Arcella intermedia.</title>
        <authorList>
            <person name="Ribeiro G.M."/>
            <person name="Porfirio-Sousa A.L."/>
            <person name="Maurer-Alcala X.X."/>
            <person name="Katz L.A."/>
            <person name="Lahr D.J.G."/>
        </authorList>
    </citation>
    <scope>NUCLEOTIDE SEQUENCE</scope>
</reference>
<keyword evidence="2" id="KW-0547">Nucleotide-binding</keyword>
<dbReference type="InterPro" id="IPR050209">
    <property type="entry name" value="Rab_GTPases_membrane_traffic"/>
</dbReference>
<comment type="similarity">
    <text evidence="1">Belongs to the small GTPase superfamily. Rab family.</text>
</comment>
<dbReference type="PANTHER" id="PTHR47979">
    <property type="entry name" value="DRAB11-RELATED"/>
    <property type="match status" value="1"/>
</dbReference>
<name>A0A6B2LI70_9EUKA</name>
<accession>A0A6B2LI70</accession>
<dbReference type="PRINTS" id="PR00449">
    <property type="entry name" value="RASTRNSFRMNG"/>
</dbReference>
<dbReference type="EMBL" id="GIBP01007794">
    <property type="protein sequence ID" value="NDV36763.1"/>
    <property type="molecule type" value="Transcribed_RNA"/>
</dbReference>
<dbReference type="CDD" id="cd00154">
    <property type="entry name" value="Rab"/>
    <property type="match status" value="1"/>
</dbReference>
<dbReference type="InterPro" id="IPR001806">
    <property type="entry name" value="Small_GTPase"/>
</dbReference>
<dbReference type="SMART" id="SM00173">
    <property type="entry name" value="RAS"/>
    <property type="match status" value="1"/>
</dbReference>
<dbReference type="SUPFAM" id="SSF52540">
    <property type="entry name" value="P-loop containing nucleoside triphosphate hydrolases"/>
    <property type="match status" value="1"/>
</dbReference>
<dbReference type="AlphaFoldDB" id="A0A6B2LI70"/>
<dbReference type="GO" id="GO:0005525">
    <property type="term" value="F:GTP binding"/>
    <property type="evidence" value="ECO:0007669"/>
    <property type="project" value="UniProtKB-KW"/>
</dbReference>
<organism evidence="3">
    <name type="scientific">Arcella intermedia</name>
    <dbReference type="NCBI Taxonomy" id="1963864"/>
    <lineage>
        <taxon>Eukaryota</taxon>
        <taxon>Amoebozoa</taxon>
        <taxon>Tubulinea</taxon>
        <taxon>Elardia</taxon>
        <taxon>Arcellinida</taxon>
        <taxon>Sphaerothecina</taxon>
        <taxon>Arcellidae</taxon>
        <taxon>Arcella</taxon>
    </lineage>
</organism>